<feature type="domain" description="HpcH/HpaI aldolase/citrate lyase" evidence="4">
    <location>
        <begin position="18"/>
        <end position="246"/>
    </location>
</feature>
<accession>A0ABW1U397</accession>
<evidence type="ECO:0000313" key="6">
    <source>
        <dbReference type="Proteomes" id="UP001596270"/>
    </source>
</evidence>
<evidence type="ECO:0000256" key="3">
    <source>
        <dbReference type="ARBA" id="ARBA00022842"/>
    </source>
</evidence>
<keyword evidence="6" id="KW-1185">Reference proteome</keyword>
<dbReference type="GO" id="GO:0016829">
    <property type="term" value="F:lyase activity"/>
    <property type="evidence" value="ECO:0007669"/>
    <property type="project" value="UniProtKB-KW"/>
</dbReference>
<dbReference type="InterPro" id="IPR040442">
    <property type="entry name" value="Pyrv_kinase-like_dom_sf"/>
</dbReference>
<dbReference type="EMBL" id="JBHSRS010000083">
    <property type="protein sequence ID" value="MFC6283522.1"/>
    <property type="molecule type" value="Genomic_DNA"/>
</dbReference>
<dbReference type="InterPro" id="IPR011206">
    <property type="entry name" value="Citrate_lyase_beta/mcl1/mcl2"/>
</dbReference>
<dbReference type="Gene3D" id="3.20.20.60">
    <property type="entry name" value="Phosphoenolpyruvate-binding domains"/>
    <property type="match status" value="1"/>
</dbReference>
<name>A0ABW1U397_9BURK</name>
<evidence type="ECO:0000256" key="1">
    <source>
        <dbReference type="ARBA" id="ARBA00001946"/>
    </source>
</evidence>
<organism evidence="5 6">
    <name type="scientific">Polaromonas aquatica</name>
    <dbReference type="NCBI Taxonomy" id="332657"/>
    <lineage>
        <taxon>Bacteria</taxon>
        <taxon>Pseudomonadati</taxon>
        <taxon>Pseudomonadota</taxon>
        <taxon>Betaproteobacteria</taxon>
        <taxon>Burkholderiales</taxon>
        <taxon>Comamonadaceae</taxon>
        <taxon>Polaromonas</taxon>
    </lineage>
</organism>
<keyword evidence="3" id="KW-0460">Magnesium</keyword>
<dbReference type="InterPro" id="IPR015813">
    <property type="entry name" value="Pyrv/PenolPyrv_kinase-like_dom"/>
</dbReference>
<sequence>MTTQSSRGFAPDPYAPLRSMLFIPADSERKLSKGDATGADALILDLEDAVAPSRTHIARGMALDYLRSRSAGAGRGKQQLWVRINPLSTPAALLDLMVVAGAPDGIVLPKVDSSADIVQLSYYLNALEVREGVAQGSIRIMPVATETARSLFTLGSYDGCSARLAGLTWGAEDIAAALGASTNRRSDGEYDSVYQLARALCLSGAVAAGVQPIDTIWADFSDEAGLALDAAAARRRGFTGKIAIHPNQVTAINAAFSPSAEELAWSKKVVDLFEANPGMGTVGLEGKMLDMPHLKQARRVLELAQRFPA</sequence>
<keyword evidence="5" id="KW-0456">Lyase</keyword>
<reference evidence="6" key="1">
    <citation type="journal article" date="2019" name="Int. J. Syst. Evol. Microbiol.">
        <title>The Global Catalogue of Microorganisms (GCM) 10K type strain sequencing project: providing services to taxonomists for standard genome sequencing and annotation.</title>
        <authorList>
            <consortium name="The Broad Institute Genomics Platform"/>
            <consortium name="The Broad Institute Genome Sequencing Center for Infectious Disease"/>
            <person name="Wu L."/>
            <person name="Ma J."/>
        </authorList>
    </citation>
    <scope>NUCLEOTIDE SEQUENCE [LARGE SCALE GENOMIC DNA]</scope>
    <source>
        <strain evidence="6">CCUG 39402</strain>
    </source>
</reference>
<evidence type="ECO:0000256" key="2">
    <source>
        <dbReference type="ARBA" id="ARBA00022723"/>
    </source>
</evidence>
<comment type="cofactor">
    <cofactor evidence="1">
        <name>Mg(2+)</name>
        <dbReference type="ChEBI" id="CHEBI:18420"/>
    </cofactor>
</comment>
<evidence type="ECO:0000313" key="5">
    <source>
        <dbReference type="EMBL" id="MFC6283522.1"/>
    </source>
</evidence>
<dbReference type="SUPFAM" id="SSF51621">
    <property type="entry name" value="Phosphoenolpyruvate/pyruvate domain"/>
    <property type="match status" value="1"/>
</dbReference>
<comment type="caution">
    <text evidence="5">The sequence shown here is derived from an EMBL/GenBank/DDBJ whole genome shotgun (WGS) entry which is preliminary data.</text>
</comment>
<dbReference type="PIRSF" id="PIRSF015582">
    <property type="entry name" value="Cit_lyase_B"/>
    <property type="match status" value="1"/>
</dbReference>
<protein>
    <submittedName>
        <fullName evidence="5">HpcH/HpaI aldolase/citrate lyase family protein</fullName>
    </submittedName>
</protein>
<dbReference type="Pfam" id="PF03328">
    <property type="entry name" value="HpcH_HpaI"/>
    <property type="match status" value="1"/>
</dbReference>
<dbReference type="RefSeq" id="WP_371438148.1">
    <property type="nucleotide sequence ID" value="NZ_JBHSRS010000083.1"/>
</dbReference>
<keyword evidence="2" id="KW-0479">Metal-binding</keyword>
<dbReference type="InterPro" id="IPR005000">
    <property type="entry name" value="Aldolase/citrate-lyase_domain"/>
</dbReference>
<evidence type="ECO:0000259" key="4">
    <source>
        <dbReference type="Pfam" id="PF03328"/>
    </source>
</evidence>
<proteinExistence type="predicted"/>
<dbReference type="PANTHER" id="PTHR32308:SF0">
    <property type="entry name" value="HPCH_HPAI ALDOLASE_CITRATE LYASE DOMAIN-CONTAINING PROTEIN"/>
    <property type="match status" value="1"/>
</dbReference>
<gene>
    <name evidence="5" type="ORF">ACFQND_20020</name>
</gene>
<dbReference type="Proteomes" id="UP001596270">
    <property type="component" value="Unassembled WGS sequence"/>
</dbReference>
<dbReference type="PANTHER" id="PTHR32308">
    <property type="entry name" value="LYASE BETA SUBUNIT, PUTATIVE (AFU_ORTHOLOGUE AFUA_4G13030)-RELATED"/>
    <property type="match status" value="1"/>
</dbReference>